<dbReference type="PROSITE" id="PS00211">
    <property type="entry name" value="ABC_TRANSPORTER_1"/>
    <property type="match status" value="1"/>
</dbReference>
<accession>A0A1F6G4V5</accession>
<keyword evidence="3" id="KW-0067">ATP-binding</keyword>
<proteinExistence type="predicted"/>
<dbReference type="InterPro" id="IPR017871">
    <property type="entry name" value="ABC_transporter-like_CS"/>
</dbReference>
<comment type="caution">
    <text evidence="5">The sequence shown here is derived from an EMBL/GenBank/DDBJ whole genome shotgun (WGS) entry which is preliminary data.</text>
</comment>
<dbReference type="Pfam" id="PF00005">
    <property type="entry name" value="ABC_tran"/>
    <property type="match status" value="1"/>
</dbReference>
<evidence type="ECO:0000256" key="2">
    <source>
        <dbReference type="ARBA" id="ARBA00022741"/>
    </source>
</evidence>
<reference evidence="5 6" key="1">
    <citation type="journal article" date="2016" name="Nat. Commun.">
        <title>Thousands of microbial genomes shed light on interconnected biogeochemical processes in an aquifer system.</title>
        <authorList>
            <person name="Anantharaman K."/>
            <person name="Brown C.T."/>
            <person name="Hug L.A."/>
            <person name="Sharon I."/>
            <person name="Castelle C.J."/>
            <person name="Probst A.J."/>
            <person name="Thomas B.C."/>
            <person name="Singh A."/>
            <person name="Wilkins M.J."/>
            <person name="Karaoz U."/>
            <person name="Brodie E.L."/>
            <person name="Williams K.H."/>
            <person name="Hubbard S.S."/>
            <person name="Banfield J.F."/>
        </authorList>
    </citation>
    <scope>NUCLEOTIDE SEQUENCE [LARGE SCALE GENOMIC DNA]</scope>
</reference>
<dbReference type="InterPro" id="IPR027417">
    <property type="entry name" value="P-loop_NTPase"/>
</dbReference>
<dbReference type="STRING" id="1798533.A2609_02590"/>
<dbReference type="InterPro" id="IPR050166">
    <property type="entry name" value="ABC_transporter_ATP-bind"/>
</dbReference>
<evidence type="ECO:0000313" key="6">
    <source>
        <dbReference type="Proteomes" id="UP000176867"/>
    </source>
</evidence>
<dbReference type="Proteomes" id="UP000176867">
    <property type="component" value="Unassembled WGS sequence"/>
</dbReference>
<dbReference type="InterPro" id="IPR003439">
    <property type="entry name" value="ABC_transporter-like_ATP-bd"/>
</dbReference>
<dbReference type="InterPro" id="IPR003593">
    <property type="entry name" value="AAA+_ATPase"/>
</dbReference>
<protein>
    <recommendedName>
        <fullName evidence="4">ABC transporter domain-containing protein</fullName>
    </recommendedName>
</protein>
<evidence type="ECO:0000256" key="1">
    <source>
        <dbReference type="ARBA" id="ARBA00022448"/>
    </source>
</evidence>
<keyword evidence="2" id="KW-0547">Nucleotide-binding</keyword>
<dbReference type="AlphaFoldDB" id="A0A1F6G4V5"/>
<name>A0A1F6G4V5_9BACT</name>
<evidence type="ECO:0000256" key="3">
    <source>
        <dbReference type="ARBA" id="ARBA00022840"/>
    </source>
</evidence>
<gene>
    <name evidence="5" type="ORF">A2609_02590</name>
</gene>
<dbReference type="GO" id="GO:0005524">
    <property type="term" value="F:ATP binding"/>
    <property type="evidence" value="ECO:0007669"/>
    <property type="project" value="UniProtKB-KW"/>
</dbReference>
<sequence length="249" mass="28235">MPNNDQKMALVLSRVSARFTDEEKRSISALEDISFSIPEGDFVSIIGPSGAGKSTLMRVILDLMPLTSGTIVRKYEKPAMVFQNYALFPWLTALDNVAFGLRMERVSREEREHIAREKLKEVGLAHLEKHYPSMLSGGQRQRVGLARALAISPDFLIMDEPFSNLDTITVEALKTDLLKIWRTYGMTILMVNHLIPDAIELSDEIIVMSAHPGRVQETMAINLPRPRDTRTERFFKEVDYLTEVIRTVS</sequence>
<dbReference type="CDD" id="cd03293">
    <property type="entry name" value="ABC_NrtD_SsuB_transporters"/>
    <property type="match status" value="1"/>
</dbReference>
<dbReference type="EMBL" id="MFMU01000013">
    <property type="protein sequence ID" value="OGG93145.1"/>
    <property type="molecule type" value="Genomic_DNA"/>
</dbReference>
<dbReference type="GO" id="GO:0016887">
    <property type="term" value="F:ATP hydrolysis activity"/>
    <property type="evidence" value="ECO:0007669"/>
    <property type="project" value="InterPro"/>
</dbReference>
<dbReference type="SUPFAM" id="SSF52540">
    <property type="entry name" value="P-loop containing nucleoside triphosphate hydrolases"/>
    <property type="match status" value="1"/>
</dbReference>
<dbReference type="PANTHER" id="PTHR42788:SF13">
    <property type="entry name" value="ALIPHATIC SULFONATES IMPORT ATP-BINDING PROTEIN SSUB"/>
    <property type="match status" value="1"/>
</dbReference>
<evidence type="ECO:0000259" key="4">
    <source>
        <dbReference type="PROSITE" id="PS50893"/>
    </source>
</evidence>
<dbReference type="PROSITE" id="PS50893">
    <property type="entry name" value="ABC_TRANSPORTER_2"/>
    <property type="match status" value="1"/>
</dbReference>
<keyword evidence="1" id="KW-0813">Transport</keyword>
<organism evidence="5 6">
    <name type="scientific">Candidatus Kaiserbacteria bacterium RIFOXYD1_FULL_47_14</name>
    <dbReference type="NCBI Taxonomy" id="1798533"/>
    <lineage>
        <taxon>Bacteria</taxon>
        <taxon>Candidatus Kaiseribacteriota</taxon>
    </lineage>
</organism>
<dbReference type="Gene3D" id="3.40.50.300">
    <property type="entry name" value="P-loop containing nucleotide triphosphate hydrolases"/>
    <property type="match status" value="1"/>
</dbReference>
<dbReference type="PANTHER" id="PTHR42788">
    <property type="entry name" value="TAURINE IMPORT ATP-BINDING PROTEIN-RELATED"/>
    <property type="match status" value="1"/>
</dbReference>
<dbReference type="SMART" id="SM00382">
    <property type="entry name" value="AAA"/>
    <property type="match status" value="1"/>
</dbReference>
<evidence type="ECO:0000313" key="5">
    <source>
        <dbReference type="EMBL" id="OGG93145.1"/>
    </source>
</evidence>
<feature type="domain" description="ABC transporter" evidence="4">
    <location>
        <begin position="10"/>
        <end position="235"/>
    </location>
</feature>